<keyword evidence="2" id="KW-1185">Reference proteome</keyword>
<name>A0A392SLL2_9FABA</name>
<dbReference type="EMBL" id="LXQA010391005">
    <property type="protein sequence ID" value="MCI48746.1"/>
    <property type="molecule type" value="Genomic_DNA"/>
</dbReference>
<dbReference type="Proteomes" id="UP000265520">
    <property type="component" value="Unassembled WGS sequence"/>
</dbReference>
<dbReference type="AlphaFoldDB" id="A0A392SLL2"/>
<proteinExistence type="predicted"/>
<reference evidence="1 2" key="1">
    <citation type="journal article" date="2018" name="Front. Plant Sci.">
        <title>Red Clover (Trifolium pratense) and Zigzag Clover (T. medium) - A Picture of Genomic Similarities and Differences.</title>
        <authorList>
            <person name="Dluhosova J."/>
            <person name="Istvanek J."/>
            <person name="Nedelnik J."/>
            <person name="Repkova J."/>
        </authorList>
    </citation>
    <scope>NUCLEOTIDE SEQUENCE [LARGE SCALE GENOMIC DNA]</scope>
    <source>
        <strain evidence="2">cv. 10/8</strain>
        <tissue evidence="1">Leaf</tissue>
    </source>
</reference>
<comment type="caution">
    <text evidence="1">The sequence shown here is derived from an EMBL/GenBank/DDBJ whole genome shotgun (WGS) entry which is preliminary data.</text>
</comment>
<organism evidence="1 2">
    <name type="scientific">Trifolium medium</name>
    <dbReference type="NCBI Taxonomy" id="97028"/>
    <lineage>
        <taxon>Eukaryota</taxon>
        <taxon>Viridiplantae</taxon>
        <taxon>Streptophyta</taxon>
        <taxon>Embryophyta</taxon>
        <taxon>Tracheophyta</taxon>
        <taxon>Spermatophyta</taxon>
        <taxon>Magnoliopsida</taxon>
        <taxon>eudicotyledons</taxon>
        <taxon>Gunneridae</taxon>
        <taxon>Pentapetalae</taxon>
        <taxon>rosids</taxon>
        <taxon>fabids</taxon>
        <taxon>Fabales</taxon>
        <taxon>Fabaceae</taxon>
        <taxon>Papilionoideae</taxon>
        <taxon>50 kb inversion clade</taxon>
        <taxon>NPAAA clade</taxon>
        <taxon>Hologalegina</taxon>
        <taxon>IRL clade</taxon>
        <taxon>Trifolieae</taxon>
        <taxon>Trifolium</taxon>
    </lineage>
</organism>
<protein>
    <submittedName>
        <fullName evidence="1">Uncharacterized protein</fullName>
    </submittedName>
</protein>
<feature type="non-terminal residue" evidence="1">
    <location>
        <position position="1"/>
    </location>
</feature>
<evidence type="ECO:0000313" key="1">
    <source>
        <dbReference type="EMBL" id="MCI48746.1"/>
    </source>
</evidence>
<accession>A0A392SLL2</accession>
<sequence>GVKNGVPIGEALQHVQHNTIDAIDESHNIVFTTEVNKEDNLVTNNRQVVDHTIDTNNSQTILAQTNDVNTNVSDVQGCTVTTSGY</sequence>
<evidence type="ECO:0000313" key="2">
    <source>
        <dbReference type="Proteomes" id="UP000265520"/>
    </source>
</evidence>